<dbReference type="Proteomes" id="UP000664169">
    <property type="component" value="Unassembled WGS sequence"/>
</dbReference>
<dbReference type="EMBL" id="CAJPDQ010000019">
    <property type="protein sequence ID" value="CAF9923179.1"/>
    <property type="molecule type" value="Genomic_DNA"/>
</dbReference>
<name>A0A8H3FEN3_9LECA</name>
<sequence>MCWYFYGLVGAGTIEDGNCRELLFATKCEPTLFHCSEPNHTLEKAPELHHLPLAVQLEICAWAAKEVKEKDPETAAKFSYLEEHGLSLYDDQSIFEKYLLRISKGYRTEKKSEVDREICRASDHEAVHVDR</sequence>
<reference evidence="1" key="1">
    <citation type="submission" date="2021-03" db="EMBL/GenBank/DDBJ databases">
        <authorList>
            <person name="Tagirdzhanova G."/>
        </authorList>
    </citation>
    <scope>NUCLEOTIDE SEQUENCE</scope>
</reference>
<evidence type="ECO:0000313" key="1">
    <source>
        <dbReference type="EMBL" id="CAF9923179.1"/>
    </source>
</evidence>
<keyword evidence="2" id="KW-1185">Reference proteome</keyword>
<proteinExistence type="predicted"/>
<protein>
    <submittedName>
        <fullName evidence="1">Uncharacterized protein</fullName>
    </submittedName>
</protein>
<gene>
    <name evidence="1" type="ORF">GOMPHAMPRED_002759</name>
</gene>
<comment type="caution">
    <text evidence="1">The sequence shown here is derived from an EMBL/GenBank/DDBJ whole genome shotgun (WGS) entry which is preliminary data.</text>
</comment>
<dbReference type="AlphaFoldDB" id="A0A8H3FEN3"/>
<organism evidence="1 2">
    <name type="scientific">Gomphillus americanus</name>
    <dbReference type="NCBI Taxonomy" id="1940652"/>
    <lineage>
        <taxon>Eukaryota</taxon>
        <taxon>Fungi</taxon>
        <taxon>Dikarya</taxon>
        <taxon>Ascomycota</taxon>
        <taxon>Pezizomycotina</taxon>
        <taxon>Lecanoromycetes</taxon>
        <taxon>OSLEUM clade</taxon>
        <taxon>Ostropomycetidae</taxon>
        <taxon>Ostropales</taxon>
        <taxon>Graphidaceae</taxon>
        <taxon>Gomphilloideae</taxon>
        <taxon>Gomphillus</taxon>
    </lineage>
</organism>
<accession>A0A8H3FEN3</accession>
<evidence type="ECO:0000313" key="2">
    <source>
        <dbReference type="Proteomes" id="UP000664169"/>
    </source>
</evidence>